<dbReference type="EMBL" id="ML742125">
    <property type="protein sequence ID" value="KAE8149358.1"/>
    <property type="molecule type" value="Genomic_DNA"/>
</dbReference>
<accession>A0A5N6TSM1</accession>
<feature type="compositionally biased region" description="Polar residues" evidence="1">
    <location>
        <begin position="13"/>
        <end position="25"/>
    </location>
</feature>
<evidence type="ECO:0000313" key="3">
    <source>
        <dbReference type="Proteomes" id="UP000325780"/>
    </source>
</evidence>
<evidence type="ECO:0000313" key="2">
    <source>
        <dbReference type="EMBL" id="KAE8149358.1"/>
    </source>
</evidence>
<organism evidence="2 3">
    <name type="scientific">Aspergillus avenaceus</name>
    <dbReference type="NCBI Taxonomy" id="36643"/>
    <lineage>
        <taxon>Eukaryota</taxon>
        <taxon>Fungi</taxon>
        <taxon>Dikarya</taxon>
        <taxon>Ascomycota</taxon>
        <taxon>Pezizomycotina</taxon>
        <taxon>Eurotiomycetes</taxon>
        <taxon>Eurotiomycetidae</taxon>
        <taxon>Eurotiales</taxon>
        <taxon>Aspergillaceae</taxon>
        <taxon>Aspergillus</taxon>
        <taxon>Aspergillus subgen. Circumdati</taxon>
    </lineage>
</organism>
<proteinExistence type="predicted"/>
<evidence type="ECO:0000256" key="1">
    <source>
        <dbReference type="SAM" id="MobiDB-lite"/>
    </source>
</evidence>
<name>A0A5N6TSM1_ASPAV</name>
<feature type="compositionally biased region" description="Polar residues" evidence="1">
    <location>
        <begin position="142"/>
        <end position="161"/>
    </location>
</feature>
<protein>
    <submittedName>
        <fullName evidence="2">Uncharacterized protein</fullName>
    </submittedName>
</protein>
<gene>
    <name evidence="2" type="ORF">BDV25DRAFT_3223</name>
</gene>
<sequence>MSLKRKASFSGLPLTNATPVNTEMSMTMEDSPKHLNSRTRKRYRDDRPDEKVIYENTLRWLYTAQERQGQPPAADEDQIEDLESATAIPTEIIDPRQQTLHKFFQPSRFSTIQPRPNQIDHKPDIISRVNSLSLRRHDSETDSNVPSLGSDSTTPSSQDITTDMELAMD</sequence>
<feature type="region of interest" description="Disordered" evidence="1">
    <location>
        <begin position="1"/>
        <end position="49"/>
    </location>
</feature>
<dbReference type="AlphaFoldDB" id="A0A5N6TSM1"/>
<keyword evidence="3" id="KW-1185">Reference proteome</keyword>
<reference evidence="2 3" key="1">
    <citation type="submission" date="2019-04" db="EMBL/GenBank/DDBJ databases">
        <title>Friends and foes A comparative genomics study of 23 Aspergillus species from section Flavi.</title>
        <authorList>
            <consortium name="DOE Joint Genome Institute"/>
            <person name="Kjaerbolling I."/>
            <person name="Vesth T."/>
            <person name="Frisvad J.C."/>
            <person name="Nybo J.L."/>
            <person name="Theobald S."/>
            <person name="Kildgaard S."/>
            <person name="Isbrandt T."/>
            <person name="Kuo A."/>
            <person name="Sato A."/>
            <person name="Lyhne E.K."/>
            <person name="Kogle M.E."/>
            <person name="Wiebenga A."/>
            <person name="Kun R.S."/>
            <person name="Lubbers R.J."/>
            <person name="Makela M.R."/>
            <person name="Barry K."/>
            <person name="Chovatia M."/>
            <person name="Clum A."/>
            <person name="Daum C."/>
            <person name="Haridas S."/>
            <person name="He G."/>
            <person name="LaButti K."/>
            <person name="Lipzen A."/>
            <person name="Mondo S."/>
            <person name="Riley R."/>
            <person name="Salamov A."/>
            <person name="Simmons B.A."/>
            <person name="Magnuson J.K."/>
            <person name="Henrissat B."/>
            <person name="Mortensen U.H."/>
            <person name="Larsen T.O."/>
            <person name="Devries R.P."/>
            <person name="Grigoriev I.V."/>
            <person name="Machida M."/>
            <person name="Baker S.E."/>
            <person name="Andersen M.R."/>
        </authorList>
    </citation>
    <scope>NUCLEOTIDE SEQUENCE [LARGE SCALE GENOMIC DNA]</scope>
    <source>
        <strain evidence="2 3">IBT 18842</strain>
    </source>
</reference>
<dbReference type="Proteomes" id="UP000325780">
    <property type="component" value="Unassembled WGS sequence"/>
</dbReference>
<feature type="region of interest" description="Disordered" evidence="1">
    <location>
        <begin position="129"/>
        <end position="169"/>
    </location>
</feature>
<dbReference type="OrthoDB" id="5336357at2759"/>